<keyword evidence="2 9" id="KW-0813">Transport</keyword>
<gene>
    <name evidence="10" type="primary">ATPsyn-b_3</name>
    <name evidence="10" type="ORF">g.924</name>
</gene>
<dbReference type="GO" id="GO:0046933">
    <property type="term" value="F:proton-transporting ATP synthase activity, rotational mechanism"/>
    <property type="evidence" value="ECO:0007669"/>
    <property type="project" value="TreeGrafter"/>
</dbReference>
<dbReference type="Gene3D" id="6.10.280.200">
    <property type="match status" value="1"/>
</dbReference>
<comment type="subcellular location">
    <subcellularLocation>
        <location evidence="9">Mitochondrion</location>
    </subcellularLocation>
    <subcellularLocation>
        <location evidence="9">Mitochondrion inner membrane</location>
    </subcellularLocation>
</comment>
<evidence type="ECO:0000256" key="7">
    <source>
        <dbReference type="ARBA" id="ARBA00023128"/>
    </source>
</evidence>
<dbReference type="AlphaFoldDB" id="A0A6G1SQ43"/>
<proteinExistence type="inferred from homology"/>
<evidence type="ECO:0000256" key="6">
    <source>
        <dbReference type="ARBA" id="ARBA00023065"/>
    </source>
</evidence>
<evidence type="ECO:0000256" key="4">
    <source>
        <dbReference type="ARBA" id="ARBA00022781"/>
    </source>
</evidence>
<keyword evidence="5 9" id="KW-0999">Mitochondrion inner membrane</keyword>
<dbReference type="InterPro" id="IPR008688">
    <property type="entry name" value="ATP_synth_Bsub_B/MI25"/>
</dbReference>
<keyword evidence="3 9" id="KW-0138">CF(0)</keyword>
<evidence type="ECO:0000256" key="9">
    <source>
        <dbReference type="RuleBase" id="RU368017"/>
    </source>
</evidence>
<reference evidence="10" key="1">
    <citation type="submission" date="2018-10" db="EMBL/GenBank/DDBJ databases">
        <title>Transcriptome assembly of Aceria tosichella (Wheat curl mite) Type 2.</title>
        <authorList>
            <person name="Scully E.D."/>
            <person name="Geib S.M."/>
            <person name="Palmer N.A."/>
            <person name="Gupta A.K."/>
            <person name="Sarath G."/>
            <person name="Tatineni S."/>
        </authorList>
    </citation>
    <scope>NUCLEOTIDE SEQUENCE</scope>
    <source>
        <strain evidence="10">LincolnNE</strain>
    </source>
</reference>
<protein>
    <recommendedName>
        <fullName evidence="9">ATP synthase subunit b</fullName>
    </recommendedName>
</protein>
<dbReference type="EMBL" id="GGYP01007728">
    <property type="protein sequence ID" value="MDE52499.1"/>
    <property type="molecule type" value="Transcribed_RNA"/>
</dbReference>
<organism evidence="10">
    <name type="scientific">Aceria tosichella</name>
    <name type="common">wheat curl mite</name>
    <dbReference type="NCBI Taxonomy" id="561515"/>
    <lineage>
        <taxon>Eukaryota</taxon>
        <taxon>Metazoa</taxon>
        <taxon>Ecdysozoa</taxon>
        <taxon>Arthropoda</taxon>
        <taxon>Chelicerata</taxon>
        <taxon>Arachnida</taxon>
        <taxon>Acari</taxon>
        <taxon>Acariformes</taxon>
        <taxon>Trombidiformes</taxon>
        <taxon>Prostigmata</taxon>
        <taxon>Eupodina</taxon>
        <taxon>Eriophyoidea</taxon>
        <taxon>Eriophyidae</taxon>
        <taxon>Eriophyinae</taxon>
        <taxon>Aceriini</taxon>
        <taxon>Aceria</taxon>
    </lineage>
</organism>
<comment type="function">
    <text evidence="9">Subunit b, of the mitochondrial membrane ATP synthase complex (F(1)F(0) ATP synthase or Complex V) that produces ATP from ADP in the presence of a proton gradient across the membrane which is generated by electron transport complexes of the respiratory chain. ATP synthase complex consist of a soluble F(1) head domain - the catalytic core - and a membrane F(1) domain - the membrane proton channel. These two domains are linked by a central stalk rotating inside the F(1) region and a stationary peripheral stalk. During catalysis, ATP synthesis in the catalytic domain of F(1) is coupled via a rotary mechanism of the central stalk subunits to proton translocation. In vivo, can only synthesize ATP although its ATP hydrolase activity can be activated artificially in vitro. Part of the complex F(0) domain. Part of the complex F(0) domain and the peripheric stalk, which acts as a stator to hold the catalytic alpha(3)beta(3) subcomplex and subunit a/ATP6 static relative to the rotary elements.</text>
</comment>
<keyword evidence="8 9" id="KW-0472">Membrane</keyword>
<evidence type="ECO:0000256" key="3">
    <source>
        <dbReference type="ARBA" id="ARBA00022547"/>
    </source>
</evidence>
<dbReference type="InterPro" id="IPR036204">
    <property type="entry name" value="ATP_synth_f6_sf_mt"/>
</dbReference>
<evidence type="ECO:0000256" key="8">
    <source>
        <dbReference type="ARBA" id="ARBA00023136"/>
    </source>
</evidence>
<keyword evidence="6 9" id="KW-0406">Ion transport</keyword>
<dbReference type="PANTHER" id="PTHR12733:SF3">
    <property type="entry name" value="ATP SYNTHASE F(0) COMPLEX SUBUNIT B1, MITOCHONDRIAL"/>
    <property type="match status" value="1"/>
</dbReference>
<accession>A0A6G1SQ43</accession>
<keyword evidence="4 9" id="KW-0375">Hydrogen ion transport</keyword>
<evidence type="ECO:0000256" key="1">
    <source>
        <dbReference type="ARBA" id="ARBA00007479"/>
    </source>
</evidence>
<evidence type="ECO:0000256" key="5">
    <source>
        <dbReference type="ARBA" id="ARBA00022792"/>
    </source>
</evidence>
<evidence type="ECO:0000313" key="10">
    <source>
        <dbReference type="EMBL" id="MDE52499.1"/>
    </source>
</evidence>
<dbReference type="InterPro" id="IPR013837">
    <property type="entry name" value="ATP_synth_F0_suB"/>
</dbReference>
<dbReference type="GO" id="GO:0005743">
    <property type="term" value="C:mitochondrial inner membrane"/>
    <property type="evidence" value="ECO:0007669"/>
    <property type="project" value="UniProtKB-SubCell"/>
</dbReference>
<comment type="subunit">
    <text evidence="9">F-type ATPases have 2 components, CF(1) - the catalytic core - and CF(0) - the membrane proton channel. CF(1) and CF(0) have multiple subunits.</text>
</comment>
<dbReference type="SUPFAM" id="SSF161060">
    <property type="entry name" value="ATP synthase B chain-like"/>
    <property type="match status" value="1"/>
</dbReference>
<keyword evidence="7 9" id="KW-0496">Mitochondrion</keyword>
<dbReference type="SUPFAM" id="SSF111357">
    <property type="entry name" value="Mitochondrial ATP synthase coupling factor 6"/>
    <property type="match status" value="1"/>
</dbReference>
<evidence type="ECO:0000256" key="2">
    <source>
        <dbReference type="ARBA" id="ARBA00022448"/>
    </source>
</evidence>
<sequence>MSAISRFGPTMARSVFMQQQTRHMASASASPDPIQRLFLEKIRDFKTSNKGLDETHKRMLDDEMLRLKRVYSVQDENKLTHMEHKFDSEHNVSLHDIDSSKEMRRNIQSGEYQKQLAVASAFKSELIESTPDQTRHEFDLPPLNKPDPDLMNQYHGVPNPIKVGEVKPDYEYVGPTKVTSDHIERKLLVKFSKDMPTIHDDKAPQRDSVNFPRQPPFLDTPPTRHHVVPESWFQFFYPKTGVTGPYLFAGAFTTFLLSKEWLVMEHELLTATSSFFIFAYGIPKFGPKIREYIMKSTKETVDGWDNWQQGNAKALGELIDEYKKSLSSGNIIDELYQARKQEIDLQLEGEYRNRLKTVYEDTKRRLNYLVAVADSQRQINHQNMVNWVISNVHSSFGPKQESEVLDSCIVNLKQLASRNVNVI</sequence>
<dbReference type="Gene3D" id="1.20.5.2210">
    <property type="match status" value="1"/>
</dbReference>
<dbReference type="GO" id="GO:0045259">
    <property type="term" value="C:proton-transporting ATP synthase complex"/>
    <property type="evidence" value="ECO:0007669"/>
    <property type="project" value="UniProtKB-KW"/>
</dbReference>
<comment type="similarity">
    <text evidence="1 9">Belongs to the eukaryotic ATPase B chain family.</text>
</comment>
<dbReference type="PANTHER" id="PTHR12733">
    <property type="entry name" value="MITOCHONDRIAL ATP SYNTHASE B CHAIN"/>
    <property type="match status" value="1"/>
</dbReference>
<name>A0A6G1SQ43_9ACAR</name>
<dbReference type="Pfam" id="PF05405">
    <property type="entry name" value="Mt_ATP-synt_B"/>
    <property type="match status" value="1"/>
</dbReference>